<accession>A0AAV5WXU3</accession>
<organism evidence="2 3">
    <name type="scientific">Pristionchus fissidentatus</name>
    <dbReference type="NCBI Taxonomy" id="1538716"/>
    <lineage>
        <taxon>Eukaryota</taxon>
        <taxon>Metazoa</taxon>
        <taxon>Ecdysozoa</taxon>
        <taxon>Nematoda</taxon>
        <taxon>Chromadorea</taxon>
        <taxon>Rhabditida</taxon>
        <taxon>Rhabditina</taxon>
        <taxon>Diplogasteromorpha</taxon>
        <taxon>Diplogasteroidea</taxon>
        <taxon>Neodiplogasteridae</taxon>
        <taxon>Pristionchus</taxon>
    </lineage>
</organism>
<evidence type="ECO:0000313" key="2">
    <source>
        <dbReference type="EMBL" id="GMT35852.1"/>
    </source>
</evidence>
<comment type="caution">
    <text evidence="2">The sequence shown here is derived from an EMBL/GenBank/DDBJ whole genome shotgun (WGS) entry which is preliminary data.</text>
</comment>
<protein>
    <submittedName>
        <fullName evidence="2">Uncharacterized protein</fullName>
    </submittedName>
</protein>
<dbReference type="Proteomes" id="UP001432322">
    <property type="component" value="Unassembled WGS sequence"/>
</dbReference>
<evidence type="ECO:0000313" key="3">
    <source>
        <dbReference type="Proteomes" id="UP001432322"/>
    </source>
</evidence>
<name>A0AAV5WXU3_9BILA</name>
<feature type="compositionally biased region" description="Basic and acidic residues" evidence="1">
    <location>
        <begin position="63"/>
        <end position="72"/>
    </location>
</feature>
<reference evidence="2" key="1">
    <citation type="submission" date="2023-10" db="EMBL/GenBank/DDBJ databases">
        <title>Genome assembly of Pristionchus species.</title>
        <authorList>
            <person name="Yoshida K."/>
            <person name="Sommer R.J."/>
        </authorList>
    </citation>
    <scope>NUCLEOTIDE SEQUENCE</scope>
    <source>
        <strain evidence="2">RS5133</strain>
    </source>
</reference>
<evidence type="ECO:0000256" key="1">
    <source>
        <dbReference type="SAM" id="MobiDB-lite"/>
    </source>
</evidence>
<sequence>QHHGRTIRRRRSSVGRNIDIHWFSHWFFRGSLSSHWYVLRSLQGSHWNQFMGQGRSPLLGSSTERELDGLRR</sequence>
<dbReference type="AlphaFoldDB" id="A0AAV5WXU3"/>
<feature type="non-terminal residue" evidence="2">
    <location>
        <position position="72"/>
    </location>
</feature>
<feature type="region of interest" description="Disordered" evidence="1">
    <location>
        <begin position="53"/>
        <end position="72"/>
    </location>
</feature>
<dbReference type="EMBL" id="BTSY01000007">
    <property type="protein sequence ID" value="GMT35852.1"/>
    <property type="molecule type" value="Genomic_DNA"/>
</dbReference>
<keyword evidence="3" id="KW-1185">Reference proteome</keyword>
<gene>
    <name evidence="2" type="ORF">PFISCL1PPCAC_27149</name>
</gene>
<proteinExistence type="predicted"/>
<feature type="non-terminal residue" evidence="2">
    <location>
        <position position="1"/>
    </location>
</feature>